<accession>A0A7G1N8V2</accession>
<evidence type="ECO:0000256" key="1">
    <source>
        <dbReference type="SAM" id="MobiDB-lite"/>
    </source>
</evidence>
<dbReference type="EMBL" id="AP023439">
    <property type="protein sequence ID" value="BCL19219.1"/>
    <property type="molecule type" value="Genomic_DNA"/>
</dbReference>
<evidence type="ECO:0000313" key="2">
    <source>
        <dbReference type="EMBL" id="BCL19219.1"/>
    </source>
</evidence>
<name>A0A7G1N8V2_9ACTN</name>
<sequence length="92" mass="7803">MATLVLPAPAGPMSSTASVVPARSGTVAAGGAIGMATGPPGGSGTCPVVSGVGGAEAGPGPGPGGGAGYPGAGGGGGTGTGPWCAPACCGPG</sequence>
<protein>
    <submittedName>
        <fullName evidence="2">Uncharacterized protein</fullName>
    </submittedName>
</protein>
<proteinExistence type="predicted"/>
<gene>
    <name evidence="2" type="ORF">GCM10017668_10620</name>
</gene>
<feature type="region of interest" description="Disordered" evidence="1">
    <location>
        <begin position="1"/>
        <end position="20"/>
    </location>
</feature>
<evidence type="ECO:0000313" key="3">
    <source>
        <dbReference type="Proteomes" id="UP000516373"/>
    </source>
</evidence>
<dbReference type="AlphaFoldDB" id="A0A7G1N8V2"/>
<dbReference type="KEGG" id="stui:GCM10017668_10620"/>
<dbReference type="Proteomes" id="UP000516373">
    <property type="component" value="Chromosome"/>
</dbReference>
<organism evidence="2 3">
    <name type="scientific">Streptomyces tuirus</name>
    <dbReference type="NCBI Taxonomy" id="68278"/>
    <lineage>
        <taxon>Bacteria</taxon>
        <taxon>Bacillati</taxon>
        <taxon>Actinomycetota</taxon>
        <taxon>Actinomycetes</taxon>
        <taxon>Kitasatosporales</taxon>
        <taxon>Streptomycetaceae</taxon>
        <taxon>Streptomyces</taxon>
    </lineage>
</organism>
<reference evidence="2 3" key="1">
    <citation type="journal article" date="2014" name="Int. J. Syst. Evol. Microbiol.">
        <title>Complete genome sequence of Corynebacterium casei LMG S-19264T (=DSM 44701T), isolated from a smear-ripened cheese.</title>
        <authorList>
            <consortium name="US DOE Joint Genome Institute (JGI-PGF)"/>
            <person name="Walter F."/>
            <person name="Albersmeier A."/>
            <person name="Kalinowski J."/>
            <person name="Ruckert C."/>
        </authorList>
    </citation>
    <scope>NUCLEOTIDE SEQUENCE [LARGE SCALE GENOMIC DNA]</scope>
    <source>
        <strain evidence="2 3">JCM 4255</strain>
    </source>
</reference>